<proteinExistence type="predicted"/>
<dbReference type="Pfam" id="PF16177">
    <property type="entry name" value="ACAS_N"/>
    <property type="match status" value="1"/>
</dbReference>
<dbReference type="PANTHER" id="PTHR24095:SF14">
    <property type="entry name" value="ACETYL-COENZYME A SYNTHETASE 1"/>
    <property type="match status" value="1"/>
</dbReference>
<dbReference type="PANTHER" id="PTHR24095">
    <property type="entry name" value="ACETYL-COENZYME A SYNTHETASE"/>
    <property type="match status" value="1"/>
</dbReference>
<keyword evidence="3" id="KW-1185">Reference proteome</keyword>
<sequence>MLRLHIQSQRASEGAMADIYPVDPQFAAKARIDKTSYEQQYQASVTDPDGFWGKAAERLQWMRKPTKIKNVSYDLSDFHIKWFEDGELNASVNCLDRQLDTRGDKTALLFEPDGPDAPAQHVTYRELRATGSPFTCR</sequence>
<gene>
    <name evidence="2" type="ORF">G6F50_016056</name>
</gene>
<dbReference type="GO" id="GO:0006085">
    <property type="term" value="P:acetyl-CoA biosynthetic process"/>
    <property type="evidence" value="ECO:0007669"/>
    <property type="project" value="TreeGrafter"/>
</dbReference>
<name>A0A9P6XUX7_9FUNG</name>
<accession>A0A9P6XUX7</accession>
<dbReference type="Gene3D" id="3.40.50.12780">
    <property type="entry name" value="N-terminal domain of ligase-like"/>
    <property type="match status" value="1"/>
</dbReference>
<feature type="domain" description="Acetyl-coenzyme A synthetase N-terminal" evidence="1">
    <location>
        <begin position="37"/>
        <end position="94"/>
    </location>
</feature>
<dbReference type="Proteomes" id="UP000740926">
    <property type="component" value="Unassembled WGS sequence"/>
</dbReference>
<reference evidence="2 3" key="1">
    <citation type="journal article" date="2020" name="Microb. Genom.">
        <title>Genetic diversity of clinical and environmental Mucorales isolates obtained from an investigation of mucormycosis cases among solid organ transplant recipients.</title>
        <authorList>
            <person name="Nguyen M.H."/>
            <person name="Kaul D."/>
            <person name="Muto C."/>
            <person name="Cheng S.J."/>
            <person name="Richter R.A."/>
            <person name="Bruno V.M."/>
            <person name="Liu G."/>
            <person name="Beyhan S."/>
            <person name="Sundermann A.J."/>
            <person name="Mounaud S."/>
            <person name="Pasculle A.W."/>
            <person name="Nierman W.C."/>
            <person name="Driscoll E."/>
            <person name="Cumbie R."/>
            <person name="Clancy C.J."/>
            <person name="Dupont C.L."/>
        </authorList>
    </citation>
    <scope>NUCLEOTIDE SEQUENCE [LARGE SCALE GENOMIC DNA]</scope>
    <source>
        <strain evidence="2 3">GL24</strain>
    </source>
</reference>
<comment type="caution">
    <text evidence="2">The sequence shown here is derived from an EMBL/GenBank/DDBJ whole genome shotgun (WGS) entry which is preliminary data.</text>
</comment>
<evidence type="ECO:0000313" key="2">
    <source>
        <dbReference type="EMBL" id="KAG1532890.1"/>
    </source>
</evidence>
<dbReference type="InterPro" id="IPR032387">
    <property type="entry name" value="ACAS_N"/>
</dbReference>
<dbReference type="EMBL" id="JAANIU010009600">
    <property type="protein sequence ID" value="KAG1532890.1"/>
    <property type="molecule type" value="Genomic_DNA"/>
</dbReference>
<dbReference type="InterPro" id="IPR042099">
    <property type="entry name" value="ANL_N_sf"/>
</dbReference>
<evidence type="ECO:0000313" key="3">
    <source>
        <dbReference type="Proteomes" id="UP000740926"/>
    </source>
</evidence>
<protein>
    <recommendedName>
        <fullName evidence="1">Acetyl-coenzyme A synthetase N-terminal domain-containing protein</fullName>
    </recommendedName>
</protein>
<dbReference type="GO" id="GO:0003987">
    <property type="term" value="F:acetate-CoA ligase activity"/>
    <property type="evidence" value="ECO:0007669"/>
    <property type="project" value="TreeGrafter"/>
</dbReference>
<dbReference type="AlphaFoldDB" id="A0A9P6XUX7"/>
<dbReference type="GO" id="GO:0005829">
    <property type="term" value="C:cytosol"/>
    <property type="evidence" value="ECO:0007669"/>
    <property type="project" value="TreeGrafter"/>
</dbReference>
<organism evidence="2 3">
    <name type="scientific">Rhizopus delemar</name>
    <dbReference type="NCBI Taxonomy" id="936053"/>
    <lineage>
        <taxon>Eukaryota</taxon>
        <taxon>Fungi</taxon>
        <taxon>Fungi incertae sedis</taxon>
        <taxon>Mucoromycota</taxon>
        <taxon>Mucoromycotina</taxon>
        <taxon>Mucoromycetes</taxon>
        <taxon>Mucorales</taxon>
        <taxon>Mucorineae</taxon>
        <taxon>Rhizopodaceae</taxon>
        <taxon>Rhizopus</taxon>
    </lineage>
</organism>
<dbReference type="SUPFAM" id="SSF56801">
    <property type="entry name" value="Acetyl-CoA synthetase-like"/>
    <property type="match status" value="1"/>
</dbReference>
<evidence type="ECO:0000259" key="1">
    <source>
        <dbReference type="Pfam" id="PF16177"/>
    </source>
</evidence>